<name>A0A0H5P2B7_NOCFR</name>
<evidence type="ECO:0008006" key="3">
    <source>
        <dbReference type="Google" id="ProtNLM"/>
    </source>
</evidence>
<evidence type="ECO:0000313" key="2">
    <source>
        <dbReference type="Proteomes" id="UP000057820"/>
    </source>
</evidence>
<organism evidence="1 2">
    <name type="scientific">Nocardia farcinica</name>
    <dbReference type="NCBI Taxonomy" id="37329"/>
    <lineage>
        <taxon>Bacteria</taxon>
        <taxon>Bacillati</taxon>
        <taxon>Actinomycetota</taxon>
        <taxon>Actinomycetes</taxon>
        <taxon>Mycobacteriales</taxon>
        <taxon>Nocardiaceae</taxon>
        <taxon>Nocardia</taxon>
    </lineage>
</organism>
<dbReference type="Proteomes" id="UP000057820">
    <property type="component" value="Chromosome 1"/>
</dbReference>
<dbReference type="RefSeq" id="WP_240327463.1">
    <property type="nucleotide sequence ID" value="NZ_CP031418.1"/>
</dbReference>
<proteinExistence type="predicted"/>
<accession>A0A0H5P2B7</accession>
<gene>
    <name evidence="1" type="ORF">ERS450000_01932</name>
</gene>
<sequence length="151" mass="16415">MPVLDTPVSRCRFYRSVCDLPAVVRPETDRITVRAGHIGAVTMPAVLGGQVRLHLRRHNLGGPIISHPRSKRWTYLVQPDFPQDVPTFSEMFRLNVTITSPGADIALPTPSATGVAFRLWVDQPTNPFRPSGSAVIESIRACLASGSAGSE</sequence>
<evidence type="ECO:0000313" key="1">
    <source>
        <dbReference type="EMBL" id="CRY76591.1"/>
    </source>
</evidence>
<dbReference type="KEGG" id="nfr:ERS450000_01932"/>
<dbReference type="AlphaFoldDB" id="A0A0H5P2B7"/>
<reference evidence="2" key="1">
    <citation type="submission" date="2015-03" db="EMBL/GenBank/DDBJ databases">
        <authorList>
            <consortium name="Pathogen Informatics"/>
        </authorList>
    </citation>
    <scope>NUCLEOTIDE SEQUENCE [LARGE SCALE GENOMIC DNA]</scope>
    <source>
        <strain evidence="2">NCTC11134</strain>
    </source>
</reference>
<protein>
    <recommendedName>
        <fullName evidence="3">DNA-directed RNA polymerase subunit beta</fullName>
    </recommendedName>
</protein>
<dbReference type="EMBL" id="LN868938">
    <property type="protein sequence ID" value="CRY76591.1"/>
    <property type="molecule type" value="Genomic_DNA"/>
</dbReference>